<accession>A0A0K8QLK9</accession>
<evidence type="ECO:0000256" key="5">
    <source>
        <dbReference type="SAM" id="Phobius"/>
    </source>
</evidence>
<feature type="transmembrane region" description="Helical" evidence="5">
    <location>
        <begin position="198"/>
        <end position="216"/>
    </location>
</feature>
<keyword evidence="4 5" id="KW-0472">Membrane</keyword>
<evidence type="ECO:0000256" key="3">
    <source>
        <dbReference type="ARBA" id="ARBA00022989"/>
    </source>
</evidence>
<feature type="transmembrane region" description="Helical" evidence="5">
    <location>
        <begin position="133"/>
        <end position="151"/>
    </location>
</feature>
<dbReference type="SUPFAM" id="SSF144091">
    <property type="entry name" value="Rhomboid-like"/>
    <property type="match status" value="1"/>
</dbReference>
<dbReference type="Gene3D" id="1.20.1540.10">
    <property type="entry name" value="Rhomboid-like"/>
    <property type="match status" value="1"/>
</dbReference>
<dbReference type="GO" id="GO:0004252">
    <property type="term" value="F:serine-type endopeptidase activity"/>
    <property type="evidence" value="ECO:0007669"/>
    <property type="project" value="InterPro"/>
</dbReference>
<dbReference type="FunFam" id="1.20.1540.10:FF:000027">
    <property type="entry name" value="Rhomboid family intramembrane serine protease"/>
    <property type="match status" value="1"/>
</dbReference>
<reference evidence="8" key="2">
    <citation type="submission" date="2015-08" db="EMBL/GenBank/DDBJ databases">
        <title>Complete DNA Sequence of Pseudomonas syringae pv. actinidiae, the Causal Agent of Kiwifruit Canker Disease.</title>
        <authorList>
            <person name="Rikkerink E.H.A."/>
            <person name="Fineran P.C."/>
        </authorList>
    </citation>
    <scope>NUCLEOTIDE SEQUENCE</scope>
    <source>
        <strain evidence="8">SkMP5</strain>
    </source>
</reference>
<evidence type="ECO:0000313" key="8">
    <source>
        <dbReference type="EMBL" id="GAP65739.1"/>
    </source>
</evidence>
<gene>
    <name evidence="7" type="ORF">MBSD_2303</name>
    <name evidence="8" type="ORF">MBSD_n1030</name>
</gene>
<evidence type="ECO:0000256" key="4">
    <source>
        <dbReference type="ARBA" id="ARBA00023136"/>
    </source>
</evidence>
<dbReference type="HOGENOM" id="CLU_055068_5_1_6"/>
<keyword evidence="3 5" id="KW-1133">Transmembrane helix</keyword>
<dbReference type="InterPro" id="IPR050925">
    <property type="entry name" value="Rhomboid_protease_S54"/>
</dbReference>
<dbReference type="PANTHER" id="PTHR43731:SF26">
    <property type="entry name" value="RHOMBOID-LIKE PROTEIN 10, CHLOROPLASTIC"/>
    <property type="match status" value="1"/>
</dbReference>
<dbReference type="InterPro" id="IPR022764">
    <property type="entry name" value="Peptidase_S54_rhomboid_dom"/>
</dbReference>
<dbReference type="PANTHER" id="PTHR43731">
    <property type="entry name" value="RHOMBOID PROTEASE"/>
    <property type="match status" value="1"/>
</dbReference>
<keyword evidence="2 5" id="KW-0812">Transmembrane</keyword>
<dbReference type="RefSeq" id="WP_062535779.1">
    <property type="nucleotide sequence ID" value="NZ_DF970174.1"/>
</dbReference>
<feature type="transmembrane region" description="Helical" evidence="5">
    <location>
        <begin position="12"/>
        <end position="33"/>
    </location>
</feature>
<proteinExistence type="predicted"/>
<evidence type="ECO:0000313" key="9">
    <source>
        <dbReference type="Proteomes" id="UP000253740"/>
    </source>
</evidence>
<evidence type="ECO:0000313" key="7">
    <source>
        <dbReference type="EMBL" id="GAN45750.1"/>
    </source>
</evidence>
<dbReference type="EMBL" id="DF952383">
    <property type="protein sequence ID" value="GAN45750.1"/>
    <property type="molecule type" value="Genomic_DNA"/>
</dbReference>
<dbReference type="InterPro" id="IPR035952">
    <property type="entry name" value="Rhomboid-like_sf"/>
</dbReference>
<reference evidence="7" key="1">
    <citation type="submission" date="2015-03" db="EMBL/GenBank/DDBJ databases">
        <title>Draft genome sequence of Mizugakiibacter sediminis skMP5.</title>
        <authorList>
            <person name="Watanabe T."/>
            <person name="Kojima H."/>
            <person name="Fukui M."/>
        </authorList>
    </citation>
    <scope>NUCLEOTIDE SEQUENCE</scope>
    <source>
        <strain evidence="7">SkMP5</strain>
    </source>
</reference>
<dbReference type="AlphaFoldDB" id="A0A0K8QLK9"/>
<evidence type="ECO:0000256" key="2">
    <source>
        <dbReference type="ARBA" id="ARBA00022692"/>
    </source>
</evidence>
<dbReference type="Proteomes" id="UP000253740">
    <property type="component" value="Unassembled WGS sequence"/>
</dbReference>
<dbReference type="Pfam" id="PF01694">
    <property type="entry name" value="Rhomboid"/>
    <property type="match status" value="1"/>
</dbReference>
<dbReference type="STRING" id="1475481.GCA_000953855_01049"/>
<feature type="transmembrane region" description="Helical" evidence="5">
    <location>
        <begin position="108"/>
        <end position="127"/>
    </location>
</feature>
<dbReference type="OrthoDB" id="9813074at2"/>
<organism evidence="8">
    <name type="scientific">Mizugakiibacter sediminis</name>
    <dbReference type="NCBI Taxonomy" id="1475481"/>
    <lineage>
        <taxon>Bacteria</taxon>
        <taxon>Pseudomonadati</taxon>
        <taxon>Pseudomonadota</taxon>
        <taxon>Gammaproteobacteria</taxon>
        <taxon>Lysobacterales</taxon>
        <taxon>Rhodanobacteraceae</taxon>
        <taxon>Mizugakiibacter</taxon>
    </lineage>
</organism>
<sequence>MFVHVESRRRPRLRWATPLLVTTCVVGFLWLALSPPSDRIAFVARWGTVPARLFDAGAPLWDQLTELPALRLLTALFIHVDWLHLAGNLLFLMIFGLSAERALGSRRFLLLFLLGGVWANLVGALTLASTRAPIIGCSGAVSAVVGAYLALFPRARLGLVLPLGVYLEFVRVPAALLIGLWVLLQLLFTYIGPSFGAVVWWAHIAGFLFGVAFAWVSREAVARRARG</sequence>
<evidence type="ECO:0000259" key="6">
    <source>
        <dbReference type="Pfam" id="PF01694"/>
    </source>
</evidence>
<protein>
    <submittedName>
        <fullName evidence="7">Membrane protein</fullName>
    </submittedName>
</protein>
<keyword evidence="9" id="KW-1185">Reference proteome</keyword>
<comment type="subcellular location">
    <subcellularLocation>
        <location evidence="1">Membrane</location>
        <topology evidence="1">Multi-pass membrane protein</topology>
    </subcellularLocation>
</comment>
<name>A0A0K8QLK9_9GAMM</name>
<dbReference type="EMBL" id="DF970174">
    <property type="protein sequence ID" value="GAP65739.1"/>
    <property type="molecule type" value="Genomic_DNA"/>
</dbReference>
<evidence type="ECO:0000256" key="1">
    <source>
        <dbReference type="ARBA" id="ARBA00004141"/>
    </source>
</evidence>
<feature type="domain" description="Peptidase S54 rhomboid" evidence="6">
    <location>
        <begin position="70"/>
        <end position="217"/>
    </location>
</feature>
<feature type="transmembrane region" description="Helical" evidence="5">
    <location>
        <begin position="69"/>
        <end position="96"/>
    </location>
</feature>
<dbReference type="GO" id="GO:0016020">
    <property type="term" value="C:membrane"/>
    <property type="evidence" value="ECO:0007669"/>
    <property type="project" value="UniProtKB-SubCell"/>
</dbReference>